<evidence type="ECO:0000256" key="10">
    <source>
        <dbReference type="SAM" id="MobiDB-lite"/>
    </source>
</evidence>
<dbReference type="PROSITE" id="PS00657">
    <property type="entry name" value="FORK_HEAD_1"/>
    <property type="match status" value="1"/>
</dbReference>
<feature type="DNA-binding region" description="Fork-head" evidence="9">
    <location>
        <begin position="102"/>
        <end position="196"/>
    </location>
</feature>
<evidence type="ECO:0000256" key="3">
    <source>
        <dbReference type="ARBA" id="ARBA00023015"/>
    </source>
</evidence>
<dbReference type="Gene3D" id="1.10.10.10">
    <property type="entry name" value="Winged helix-like DNA-binding domain superfamily/Winged helix DNA-binding domain"/>
    <property type="match status" value="1"/>
</dbReference>
<dbReference type="InterPro" id="IPR047513">
    <property type="entry name" value="FOXJ1"/>
</dbReference>
<dbReference type="InterPro" id="IPR030456">
    <property type="entry name" value="TF_fork_head_CS_2"/>
</dbReference>
<comment type="subcellular location">
    <subcellularLocation>
        <location evidence="1 9">Nucleus</location>
    </subcellularLocation>
</comment>
<evidence type="ECO:0000256" key="4">
    <source>
        <dbReference type="ARBA" id="ARBA00023125"/>
    </source>
</evidence>
<sequence length="411" mass="46606">MSTKMPSATQSYAEKFAANWKAQNPTENGEDNNSLDDSLTNLQWLHSISVQDIAPNQPIANSTTSAESVTSDSEQSESGDSKSSESISKEPNIDYKNDPNHKPPYSYATLICMAMRDTKRVKITLSAIYKWIKENFMFYRVADPTWQNSIRHNLSLNKCFVKVPRKKDEPGKGGFWRIDPAYADMFVDGVFKRRRGVNTQKTSKKNKSKKRAFEEDRKMRNEGEQRPKRQKMNLLRITDPSVLFEDDDFNEDYNDEEIPPFSGGLKGDFSWNSVLTNEKIDESIRELADAHGIILDPASAHNRSHVVSDQSRSMESPPPSNASNDDDFRPQEDFHVDPHLDLTVRGVGIPPPGAREQLTTPSPNALTDATQSLFKYMPPSPHPLYHDDDHPWADTCFGFDDNNNVLDSIWS</sequence>
<evidence type="ECO:0000256" key="9">
    <source>
        <dbReference type="PROSITE-ProRule" id="PRU00089"/>
    </source>
</evidence>
<keyword evidence="2" id="KW-0970">Cilium biogenesis/degradation</keyword>
<feature type="region of interest" description="Disordered" evidence="10">
    <location>
        <begin position="301"/>
        <end position="333"/>
    </location>
</feature>
<evidence type="ECO:0000256" key="1">
    <source>
        <dbReference type="ARBA" id="ARBA00004123"/>
    </source>
</evidence>
<evidence type="ECO:0000256" key="8">
    <source>
        <dbReference type="ARBA" id="ARBA00034770"/>
    </source>
</evidence>
<dbReference type="InterPro" id="IPR018122">
    <property type="entry name" value="TF_fork_head_CS_1"/>
</dbReference>
<dbReference type="CDD" id="cd20023">
    <property type="entry name" value="FH_FOXJ1"/>
    <property type="match status" value="1"/>
</dbReference>
<dbReference type="GO" id="GO:0030030">
    <property type="term" value="P:cell projection organization"/>
    <property type="evidence" value="ECO:0007669"/>
    <property type="project" value="UniProtKB-KW"/>
</dbReference>
<dbReference type="GO" id="GO:0005634">
    <property type="term" value="C:nucleus"/>
    <property type="evidence" value="ECO:0007669"/>
    <property type="project" value="UniProtKB-SubCell"/>
</dbReference>
<organism evidence="12">
    <name type="scientific">Nematostella vectensis</name>
    <name type="common">Starlet sea anemone</name>
    <dbReference type="NCBI Taxonomy" id="45351"/>
    <lineage>
        <taxon>Eukaryota</taxon>
        <taxon>Metazoa</taxon>
        <taxon>Cnidaria</taxon>
        <taxon>Anthozoa</taxon>
        <taxon>Hexacorallia</taxon>
        <taxon>Actiniaria</taxon>
        <taxon>Edwardsiidae</taxon>
        <taxon>Nematostella</taxon>
    </lineage>
</organism>
<dbReference type="Pfam" id="PF00250">
    <property type="entry name" value="Forkhead"/>
    <property type="match status" value="1"/>
</dbReference>
<dbReference type="GO" id="GO:0043565">
    <property type="term" value="F:sequence-specific DNA binding"/>
    <property type="evidence" value="ECO:0007669"/>
    <property type="project" value="InterPro"/>
</dbReference>
<reference evidence="12" key="1">
    <citation type="journal article" date="2013" name="PLoS Biol.">
        <title>The bilaterian head patterning gene six3/6 controls aboral domain development in a cnidarian.</title>
        <authorList>
            <person name="Sinigaglia C."/>
            <person name="Busengdal H."/>
            <person name="Leclere L."/>
            <person name="Technau U."/>
            <person name="Rentzsch F."/>
        </authorList>
    </citation>
    <scope>NUCLEOTIDE SEQUENCE</scope>
</reference>
<keyword evidence="7 9" id="KW-0539">Nucleus</keyword>
<evidence type="ECO:0000313" key="12">
    <source>
        <dbReference type="EMBL" id="AGD98929.1"/>
    </source>
</evidence>
<evidence type="ECO:0000256" key="5">
    <source>
        <dbReference type="ARBA" id="ARBA00023159"/>
    </source>
</evidence>
<feature type="compositionally biased region" description="Basic residues" evidence="10">
    <location>
        <begin position="197"/>
        <end position="210"/>
    </location>
</feature>
<dbReference type="EMBL" id="KC137593">
    <property type="protein sequence ID" value="AGD98929.1"/>
    <property type="molecule type" value="mRNA"/>
</dbReference>
<proteinExistence type="evidence at transcript level"/>
<dbReference type="InterPro" id="IPR036390">
    <property type="entry name" value="WH_DNA-bd_sf"/>
</dbReference>
<dbReference type="AlphaFoldDB" id="L7YD01"/>
<feature type="domain" description="Fork-head" evidence="11">
    <location>
        <begin position="102"/>
        <end position="196"/>
    </location>
</feature>
<protein>
    <submittedName>
        <fullName evidence="12">FoxJ1</fullName>
    </submittedName>
</protein>
<feature type="compositionally biased region" description="Polar residues" evidence="10">
    <location>
        <begin position="305"/>
        <end position="314"/>
    </location>
</feature>
<evidence type="ECO:0000256" key="6">
    <source>
        <dbReference type="ARBA" id="ARBA00023163"/>
    </source>
</evidence>
<evidence type="ECO:0000259" key="11">
    <source>
        <dbReference type="PROSITE" id="PS50039"/>
    </source>
</evidence>
<dbReference type="PRINTS" id="PR00053">
    <property type="entry name" value="FORKHEAD"/>
</dbReference>
<dbReference type="SMART" id="SM00339">
    <property type="entry name" value="FH"/>
    <property type="match status" value="1"/>
</dbReference>
<dbReference type="PANTHER" id="PTHR46805">
    <property type="entry name" value="FORKHEAD BOX PROTEIN J1"/>
    <property type="match status" value="1"/>
</dbReference>
<evidence type="ECO:0000256" key="2">
    <source>
        <dbReference type="ARBA" id="ARBA00022794"/>
    </source>
</evidence>
<feature type="compositionally biased region" description="Basic and acidic residues" evidence="10">
    <location>
        <begin position="211"/>
        <end position="227"/>
    </location>
</feature>
<feature type="region of interest" description="Disordered" evidence="10">
    <location>
        <begin position="53"/>
        <end position="100"/>
    </location>
</feature>
<keyword evidence="5" id="KW-0010">Activator</keyword>
<keyword evidence="3" id="KW-0805">Transcription regulation</keyword>
<dbReference type="InterPro" id="IPR047512">
    <property type="entry name" value="FH_FOXJ1"/>
</dbReference>
<dbReference type="PROSITE" id="PS00658">
    <property type="entry name" value="FORK_HEAD_2"/>
    <property type="match status" value="1"/>
</dbReference>
<dbReference type="InterPro" id="IPR001766">
    <property type="entry name" value="Fork_head_dom"/>
</dbReference>
<dbReference type="InterPro" id="IPR036388">
    <property type="entry name" value="WH-like_DNA-bd_sf"/>
</dbReference>
<feature type="region of interest" description="Disordered" evidence="10">
    <location>
        <begin position="16"/>
        <end position="38"/>
    </location>
</feature>
<dbReference type="PROSITE" id="PS50039">
    <property type="entry name" value="FORK_HEAD_3"/>
    <property type="match status" value="1"/>
</dbReference>
<dbReference type="GO" id="GO:0003700">
    <property type="term" value="F:DNA-binding transcription factor activity"/>
    <property type="evidence" value="ECO:0007669"/>
    <property type="project" value="InterPro"/>
</dbReference>
<dbReference type="FunFam" id="1.10.10.10:FF:000030">
    <property type="entry name" value="Forkhead box protein K2"/>
    <property type="match status" value="1"/>
</dbReference>
<keyword evidence="6" id="KW-0804">Transcription</keyword>
<comment type="similarity">
    <text evidence="8">Belongs to the FOXJ1 family.</text>
</comment>
<feature type="compositionally biased region" description="Polar residues" evidence="10">
    <location>
        <begin position="58"/>
        <end position="70"/>
    </location>
</feature>
<dbReference type="HOGENOM" id="CLU_077699_6_1_1"/>
<feature type="compositionally biased region" description="Basic and acidic residues" evidence="10">
    <location>
        <begin position="79"/>
        <end position="100"/>
    </location>
</feature>
<accession>L7YD01</accession>
<feature type="region of interest" description="Disordered" evidence="10">
    <location>
        <begin position="197"/>
        <end position="232"/>
    </location>
</feature>
<dbReference type="SUPFAM" id="SSF46785">
    <property type="entry name" value="Winged helix' DNA-binding domain"/>
    <property type="match status" value="1"/>
</dbReference>
<name>L7YD01_NEMVE</name>
<dbReference type="PANTHER" id="PTHR46805:SF4">
    <property type="entry name" value="FORKHEAD BOX PROTEIN J1.2"/>
    <property type="match status" value="1"/>
</dbReference>
<keyword evidence="4 9" id="KW-0238">DNA-binding</keyword>
<evidence type="ECO:0000256" key="7">
    <source>
        <dbReference type="ARBA" id="ARBA00023242"/>
    </source>
</evidence>